<keyword evidence="1" id="KW-1133">Transmembrane helix</keyword>
<reference evidence="2" key="3">
    <citation type="journal article" date="2017" name="Nature">
        <title>Genome sequence of the progenitor of the wheat D genome Aegilops tauschii.</title>
        <authorList>
            <person name="Luo M.C."/>
            <person name="Gu Y.Q."/>
            <person name="Puiu D."/>
            <person name="Wang H."/>
            <person name="Twardziok S.O."/>
            <person name="Deal K.R."/>
            <person name="Huo N."/>
            <person name="Zhu T."/>
            <person name="Wang L."/>
            <person name="Wang Y."/>
            <person name="McGuire P.E."/>
            <person name="Liu S."/>
            <person name="Long H."/>
            <person name="Ramasamy R.K."/>
            <person name="Rodriguez J.C."/>
            <person name="Van S.L."/>
            <person name="Yuan L."/>
            <person name="Wang Z."/>
            <person name="Xia Z."/>
            <person name="Xiao L."/>
            <person name="Anderson O.D."/>
            <person name="Ouyang S."/>
            <person name="Liang Y."/>
            <person name="Zimin A.V."/>
            <person name="Pertea G."/>
            <person name="Qi P."/>
            <person name="Bennetzen J.L."/>
            <person name="Dai X."/>
            <person name="Dawson M.W."/>
            <person name="Muller H.G."/>
            <person name="Kugler K."/>
            <person name="Rivarola-Duarte L."/>
            <person name="Spannagl M."/>
            <person name="Mayer K.F.X."/>
            <person name="Lu F.H."/>
            <person name="Bevan M.W."/>
            <person name="Leroy P."/>
            <person name="Li P."/>
            <person name="You F.M."/>
            <person name="Sun Q."/>
            <person name="Liu Z."/>
            <person name="Lyons E."/>
            <person name="Wicker T."/>
            <person name="Salzberg S.L."/>
            <person name="Devos K.M."/>
            <person name="Dvorak J."/>
        </authorList>
    </citation>
    <scope>NUCLEOTIDE SEQUENCE [LARGE SCALE GENOMIC DNA]</scope>
    <source>
        <strain evidence="2">cv. AL8/78</strain>
    </source>
</reference>
<proteinExistence type="predicted"/>
<reference evidence="2" key="5">
    <citation type="journal article" date="2021" name="G3 (Bethesda)">
        <title>Aegilops tauschii genome assembly Aet v5.0 features greater sequence contiguity and improved annotation.</title>
        <authorList>
            <person name="Wang L."/>
            <person name="Zhu T."/>
            <person name="Rodriguez J.C."/>
            <person name="Deal K.R."/>
            <person name="Dubcovsky J."/>
            <person name="McGuire P.E."/>
            <person name="Lux T."/>
            <person name="Spannagl M."/>
            <person name="Mayer K.F.X."/>
            <person name="Baldrich P."/>
            <person name="Meyers B.C."/>
            <person name="Huo N."/>
            <person name="Gu Y.Q."/>
            <person name="Zhou H."/>
            <person name="Devos K.M."/>
            <person name="Bennetzen J.L."/>
            <person name="Unver T."/>
            <person name="Budak H."/>
            <person name="Gulick P.J."/>
            <person name="Galiba G."/>
            <person name="Kalapos B."/>
            <person name="Nelson D.R."/>
            <person name="Li P."/>
            <person name="You F.M."/>
            <person name="Luo M.C."/>
            <person name="Dvorak J."/>
        </authorList>
    </citation>
    <scope>NUCLEOTIDE SEQUENCE [LARGE SCALE GENOMIC DNA]</scope>
    <source>
        <strain evidence="2">cv. AL8/78</strain>
    </source>
</reference>
<dbReference type="Gramene" id="AET5Gv21057800.4">
    <property type="protein sequence ID" value="AET5Gv21057800.4"/>
    <property type="gene ID" value="AET5Gv21057800"/>
</dbReference>
<dbReference type="EnsemblPlants" id="AET5Gv21057800.4">
    <property type="protein sequence ID" value="AET5Gv21057800.4"/>
    <property type="gene ID" value="AET5Gv21057800"/>
</dbReference>
<reference evidence="2" key="4">
    <citation type="submission" date="2019-03" db="UniProtKB">
        <authorList>
            <consortium name="EnsemblPlants"/>
        </authorList>
    </citation>
    <scope>IDENTIFICATION</scope>
</reference>
<feature type="transmembrane region" description="Helical" evidence="1">
    <location>
        <begin position="7"/>
        <end position="26"/>
    </location>
</feature>
<protein>
    <submittedName>
        <fullName evidence="2">Uncharacterized protein</fullName>
    </submittedName>
</protein>
<dbReference type="AlphaFoldDB" id="A0A453M625"/>
<dbReference type="Gramene" id="AET5Gv21057800.1">
    <property type="protein sequence ID" value="AET5Gv21057800.1"/>
    <property type="gene ID" value="AET5Gv21057800"/>
</dbReference>
<sequence>MKMYLMVDMLILIWYCLSSYFCIYTWSNLESIDFLTEFICHIFRDGGSKKMGPYD</sequence>
<dbReference type="Gramene" id="AET5Gv21057800.5">
    <property type="protein sequence ID" value="AET5Gv21057800.5"/>
    <property type="gene ID" value="AET5Gv21057800"/>
</dbReference>
<evidence type="ECO:0000256" key="1">
    <source>
        <dbReference type="SAM" id="Phobius"/>
    </source>
</evidence>
<keyword evidence="1" id="KW-0472">Membrane</keyword>
<keyword evidence="1" id="KW-0812">Transmembrane</keyword>
<dbReference type="EnsemblPlants" id="AET5Gv21057800.1">
    <property type="protein sequence ID" value="AET5Gv21057800.1"/>
    <property type="gene ID" value="AET5Gv21057800"/>
</dbReference>
<dbReference type="Proteomes" id="UP000015105">
    <property type="component" value="Chromosome 5D"/>
</dbReference>
<evidence type="ECO:0000313" key="3">
    <source>
        <dbReference type="Proteomes" id="UP000015105"/>
    </source>
</evidence>
<keyword evidence="3" id="KW-1185">Reference proteome</keyword>
<dbReference type="EnsemblPlants" id="AET5Gv21057800.5">
    <property type="protein sequence ID" value="AET5Gv21057800.5"/>
    <property type="gene ID" value="AET5Gv21057800"/>
</dbReference>
<reference evidence="3" key="2">
    <citation type="journal article" date="2017" name="Nat. Plants">
        <title>The Aegilops tauschii genome reveals multiple impacts of transposons.</title>
        <authorList>
            <person name="Zhao G."/>
            <person name="Zou C."/>
            <person name="Li K."/>
            <person name="Wang K."/>
            <person name="Li T."/>
            <person name="Gao L."/>
            <person name="Zhang X."/>
            <person name="Wang H."/>
            <person name="Yang Z."/>
            <person name="Liu X."/>
            <person name="Jiang W."/>
            <person name="Mao L."/>
            <person name="Kong X."/>
            <person name="Jiao Y."/>
            <person name="Jia J."/>
        </authorList>
    </citation>
    <scope>NUCLEOTIDE SEQUENCE [LARGE SCALE GENOMIC DNA]</scope>
    <source>
        <strain evidence="3">cv. AL8/78</strain>
    </source>
</reference>
<evidence type="ECO:0000313" key="2">
    <source>
        <dbReference type="EnsemblPlants" id="AET5Gv21057800.4"/>
    </source>
</evidence>
<accession>A0A453M625</accession>
<reference evidence="3" key="1">
    <citation type="journal article" date="2014" name="Science">
        <title>Ancient hybridizations among the ancestral genomes of bread wheat.</title>
        <authorList>
            <consortium name="International Wheat Genome Sequencing Consortium,"/>
            <person name="Marcussen T."/>
            <person name="Sandve S.R."/>
            <person name="Heier L."/>
            <person name="Spannagl M."/>
            <person name="Pfeifer M."/>
            <person name="Jakobsen K.S."/>
            <person name="Wulff B.B."/>
            <person name="Steuernagel B."/>
            <person name="Mayer K.F."/>
            <person name="Olsen O.A."/>
        </authorList>
    </citation>
    <scope>NUCLEOTIDE SEQUENCE [LARGE SCALE GENOMIC DNA]</scope>
    <source>
        <strain evidence="3">cv. AL8/78</strain>
    </source>
</reference>
<organism evidence="2 3">
    <name type="scientific">Aegilops tauschii subsp. strangulata</name>
    <name type="common">Goatgrass</name>
    <dbReference type="NCBI Taxonomy" id="200361"/>
    <lineage>
        <taxon>Eukaryota</taxon>
        <taxon>Viridiplantae</taxon>
        <taxon>Streptophyta</taxon>
        <taxon>Embryophyta</taxon>
        <taxon>Tracheophyta</taxon>
        <taxon>Spermatophyta</taxon>
        <taxon>Magnoliopsida</taxon>
        <taxon>Liliopsida</taxon>
        <taxon>Poales</taxon>
        <taxon>Poaceae</taxon>
        <taxon>BOP clade</taxon>
        <taxon>Pooideae</taxon>
        <taxon>Triticodae</taxon>
        <taxon>Triticeae</taxon>
        <taxon>Triticinae</taxon>
        <taxon>Aegilops</taxon>
    </lineage>
</organism>
<name>A0A453M625_AEGTS</name>